<dbReference type="GO" id="GO:0019005">
    <property type="term" value="C:SCF ubiquitin ligase complex"/>
    <property type="evidence" value="ECO:0007669"/>
    <property type="project" value="TreeGrafter"/>
</dbReference>
<dbReference type="AlphaFoldDB" id="A0A2P6VBH6"/>
<protein>
    <submittedName>
        <fullName evidence="3">Morn repeat</fullName>
    </submittedName>
</protein>
<evidence type="ECO:0000256" key="1">
    <source>
        <dbReference type="SAM" id="MobiDB-lite"/>
    </source>
</evidence>
<evidence type="ECO:0000313" key="4">
    <source>
        <dbReference type="Proteomes" id="UP000239649"/>
    </source>
</evidence>
<organism evidence="3 4">
    <name type="scientific">Micractinium conductrix</name>
    <dbReference type="NCBI Taxonomy" id="554055"/>
    <lineage>
        <taxon>Eukaryota</taxon>
        <taxon>Viridiplantae</taxon>
        <taxon>Chlorophyta</taxon>
        <taxon>core chlorophytes</taxon>
        <taxon>Trebouxiophyceae</taxon>
        <taxon>Chlorellales</taxon>
        <taxon>Chlorellaceae</taxon>
        <taxon>Chlorella clade</taxon>
        <taxon>Micractinium</taxon>
    </lineage>
</organism>
<dbReference type="GO" id="GO:0031146">
    <property type="term" value="P:SCF-dependent proteasomal ubiquitin-dependent protein catabolic process"/>
    <property type="evidence" value="ECO:0007669"/>
    <property type="project" value="TreeGrafter"/>
</dbReference>
<comment type="caution">
    <text evidence="3">The sequence shown here is derived from an EMBL/GenBank/DDBJ whole genome shotgun (WGS) entry which is preliminary data.</text>
</comment>
<dbReference type="InterPro" id="IPR036047">
    <property type="entry name" value="F-box-like_dom_sf"/>
</dbReference>
<proteinExistence type="predicted"/>
<name>A0A2P6VBH6_9CHLO</name>
<reference evidence="3 4" key="1">
    <citation type="journal article" date="2018" name="Plant J.">
        <title>Genome sequences of Chlorella sorokiniana UTEX 1602 and Micractinium conductrix SAG 241.80: implications to maltose excretion by a green alga.</title>
        <authorList>
            <person name="Arriola M.B."/>
            <person name="Velmurugan N."/>
            <person name="Zhang Y."/>
            <person name="Plunkett M.H."/>
            <person name="Hondzo H."/>
            <person name="Barney B.M."/>
        </authorList>
    </citation>
    <scope>NUCLEOTIDE SEQUENCE [LARGE SCALE GENOMIC DNA]</scope>
    <source>
        <strain evidence="3 4">SAG 241.80</strain>
    </source>
</reference>
<dbReference type="PANTHER" id="PTHR12874:SF9">
    <property type="entry name" value="F-BOX ONLY PROTEIN 48"/>
    <property type="match status" value="1"/>
</dbReference>
<gene>
    <name evidence="3" type="ORF">C2E20_5355</name>
</gene>
<dbReference type="GO" id="GO:0005737">
    <property type="term" value="C:cytoplasm"/>
    <property type="evidence" value="ECO:0007669"/>
    <property type="project" value="TreeGrafter"/>
</dbReference>
<dbReference type="EMBL" id="LHPF02000015">
    <property type="protein sequence ID" value="PSC71411.1"/>
    <property type="molecule type" value="Genomic_DNA"/>
</dbReference>
<accession>A0A2P6VBH6</accession>
<feature type="region of interest" description="Disordered" evidence="1">
    <location>
        <begin position="377"/>
        <end position="410"/>
    </location>
</feature>
<feature type="compositionally biased region" description="Low complexity" evidence="1">
    <location>
        <begin position="381"/>
        <end position="408"/>
    </location>
</feature>
<dbReference type="PANTHER" id="PTHR12874">
    <property type="entry name" value="F-BOX ONLY PROTEIN 48-RELATED"/>
    <property type="match status" value="1"/>
</dbReference>
<dbReference type="STRING" id="554055.A0A2P6VBH6"/>
<sequence>MVLDWLRTHFRAGEPEASVSGGGDMQLGATFQSASGYSVTLKLPPTQPVAPLREPARAAWVTQELFFSQALWARRMAHGGSNAEEHLQQFNQQFDDLLAFLSGAANAAAAAPEADLSVLAPHASFTATMDTLDDSSAACIASFLSDERDLAALRCTSKAWRALFSDNPGLWTTLLRRRFDDTAGERDGATARGGANAPEQRYRELAGAARRRPVAGLERVIWLDGHHLQRYADPTSHSGTVVRVLDVWWLELGGRFRGVLPGRYRAAWRTRLEPHYALQSVRLIARPLLPGAAEEPASEGEDQQQQRQVGTAVTTLIGRSSIDALALEVGGDWFELASAPFEVCQLQPCDVWVKLDGTAASWKRGISFDSVRLMREPPPSATAAAAAAAAAAEGQQPPRQQQQQSHQQAGGGHWLLRWMLGGLARRP</sequence>
<keyword evidence="4" id="KW-1185">Reference proteome</keyword>
<dbReference type="Pfam" id="PF12937">
    <property type="entry name" value="F-box-like"/>
    <property type="match status" value="1"/>
</dbReference>
<dbReference type="InterPro" id="IPR001810">
    <property type="entry name" value="F-box_dom"/>
</dbReference>
<evidence type="ECO:0000313" key="3">
    <source>
        <dbReference type="EMBL" id="PSC71411.1"/>
    </source>
</evidence>
<dbReference type="Proteomes" id="UP000239649">
    <property type="component" value="Unassembled WGS sequence"/>
</dbReference>
<evidence type="ECO:0000259" key="2">
    <source>
        <dbReference type="Pfam" id="PF12937"/>
    </source>
</evidence>
<dbReference type="SUPFAM" id="SSF81383">
    <property type="entry name" value="F-box domain"/>
    <property type="match status" value="1"/>
</dbReference>
<dbReference type="OrthoDB" id="722566at2759"/>
<feature type="domain" description="F-box" evidence="2">
    <location>
        <begin position="140"/>
        <end position="176"/>
    </location>
</feature>